<proteinExistence type="predicted"/>
<evidence type="ECO:0000313" key="4">
    <source>
        <dbReference type="Proteomes" id="UP000295192"/>
    </source>
</evidence>
<accession>A0A484BIX8</accession>
<feature type="compositionally biased region" description="Basic and acidic residues" evidence="1">
    <location>
        <begin position="114"/>
        <end position="130"/>
    </location>
</feature>
<feature type="compositionally biased region" description="Acidic residues" evidence="1">
    <location>
        <begin position="154"/>
        <end position="173"/>
    </location>
</feature>
<feature type="compositionally biased region" description="Basic and acidic residues" evidence="1">
    <location>
        <begin position="253"/>
        <end position="303"/>
    </location>
</feature>
<gene>
    <name evidence="3" type="ORF">AWZ03_005899</name>
</gene>
<dbReference type="AlphaFoldDB" id="A0A484BIX8"/>
<feature type="signal peptide" evidence="2">
    <location>
        <begin position="1"/>
        <end position="23"/>
    </location>
</feature>
<reference evidence="3 4" key="1">
    <citation type="journal article" date="2019" name="J. Hered.">
        <title>An Improved Genome Assembly for Drosophila navojoa, the Basal Species in the mojavensis Cluster.</title>
        <authorList>
            <person name="Vanderlinde T."/>
            <person name="Dupim E.G."/>
            <person name="Nazario-Yepiz N.O."/>
            <person name="Carvalho A.B."/>
        </authorList>
    </citation>
    <scope>NUCLEOTIDE SEQUENCE [LARGE SCALE GENOMIC DNA]</scope>
    <source>
        <strain evidence="3">Navoj_Jal97</strain>
        <tissue evidence="3">Whole organism</tissue>
    </source>
</reference>
<dbReference type="EMBL" id="LSRL02000040">
    <property type="protein sequence ID" value="TDG47755.1"/>
    <property type="molecule type" value="Genomic_DNA"/>
</dbReference>
<feature type="region of interest" description="Disordered" evidence="1">
    <location>
        <begin position="22"/>
        <end position="71"/>
    </location>
</feature>
<evidence type="ECO:0000256" key="2">
    <source>
        <dbReference type="SAM" id="SignalP"/>
    </source>
</evidence>
<dbReference type="Proteomes" id="UP000295192">
    <property type="component" value="Unassembled WGS sequence"/>
</dbReference>
<organism evidence="3 4">
    <name type="scientific">Drosophila navojoa</name>
    <name type="common">Fruit fly</name>
    <dbReference type="NCBI Taxonomy" id="7232"/>
    <lineage>
        <taxon>Eukaryota</taxon>
        <taxon>Metazoa</taxon>
        <taxon>Ecdysozoa</taxon>
        <taxon>Arthropoda</taxon>
        <taxon>Hexapoda</taxon>
        <taxon>Insecta</taxon>
        <taxon>Pterygota</taxon>
        <taxon>Neoptera</taxon>
        <taxon>Endopterygota</taxon>
        <taxon>Diptera</taxon>
        <taxon>Brachycera</taxon>
        <taxon>Muscomorpha</taxon>
        <taxon>Ephydroidea</taxon>
        <taxon>Drosophilidae</taxon>
        <taxon>Drosophila</taxon>
    </lineage>
</organism>
<feature type="compositionally biased region" description="Basic and acidic residues" evidence="1">
    <location>
        <begin position="310"/>
        <end position="323"/>
    </location>
</feature>
<dbReference type="STRING" id="7232.A0A484BIX8"/>
<keyword evidence="4" id="KW-1185">Reference proteome</keyword>
<evidence type="ECO:0000256" key="1">
    <source>
        <dbReference type="SAM" id="MobiDB-lite"/>
    </source>
</evidence>
<feature type="compositionally biased region" description="Low complexity" evidence="1">
    <location>
        <begin position="22"/>
        <end position="59"/>
    </location>
</feature>
<comment type="caution">
    <text evidence="3">The sequence shown here is derived from an EMBL/GenBank/DDBJ whole genome shotgun (WGS) entry which is preliminary data.</text>
</comment>
<sequence>MRPGPGLVVMALAFISGARRASTTNTISSGSSSSSGRSITTTTPGTTTTGTDTTTQSATHLPSSYDSTSSGEAVGGGFSYLLPGLHDGSPGDAPAHILPLLQFDYYQRRPALHPPDETVRRARSLERGRGTESTATAAGAPESSESTLISGRDEEQEQEQEQEREQEEEEQEDNSGLPVQYASSRAFDEEADEDIFALVAEDDLFSEESFDRLIKLSEDAATEEEDYNQALSQQQQEQEQEQEQEQDQQQEQEQEKQRETERERQQERARETVQHDESRLVDESVLHAQHNENENKKQKEKESYSGSNNNKRETREEQEHRVNDAYASRLIGLGQRDGGTNPTTATETTSGATGESSANGGPVDLRRSILGSATALTRLNPWISACDLAQPGSTGTDLQVSHKT</sequence>
<feature type="compositionally biased region" description="Low complexity" evidence="1">
    <location>
        <begin position="338"/>
        <end position="361"/>
    </location>
</feature>
<feature type="region of interest" description="Disordered" evidence="1">
    <location>
        <begin position="112"/>
        <end position="178"/>
    </location>
</feature>
<feature type="compositionally biased region" description="Acidic residues" evidence="1">
    <location>
        <begin position="238"/>
        <end position="252"/>
    </location>
</feature>
<name>A0A484BIX8_DRONA</name>
<dbReference type="OrthoDB" id="10047996at2759"/>
<protein>
    <submittedName>
        <fullName evidence="3">Uncharacterized protein</fullName>
    </submittedName>
</protein>
<feature type="compositionally biased region" description="Polar residues" evidence="1">
    <location>
        <begin position="60"/>
        <end position="71"/>
    </location>
</feature>
<evidence type="ECO:0000313" key="3">
    <source>
        <dbReference type="EMBL" id="TDG47755.1"/>
    </source>
</evidence>
<keyword evidence="2" id="KW-0732">Signal</keyword>
<feature type="chain" id="PRO_5019840448" evidence="2">
    <location>
        <begin position="24"/>
        <end position="404"/>
    </location>
</feature>
<feature type="region of interest" description="Disordered" evidence="1">
    <location>
        <begin position="221"/>
        <end position="364"/>
    </location>
</feature>
<dbReference type="OMA" id="HAHTESW"/>